<gene>
    <name evidence="1" type="ORF">O181_016988</name>
</gene>
<dbReference type="Pfam" id="PF02992">
    <property type="entry name" value="Transposase_21"/>
    <property type="match status" value="1"/>
</dbReference>
<accession>A0A9Q3C5E3</accession>
<evidence type="ECO:0000313" key="1">
    <source>
        <dbReference type="EMBL" id="MBW0477273.1"/>
    </source>
</evidence>
<protein>
    <submittedName>
        <fullName evidence="1">Uncharacterized protein</fullName>
    </submittedName>
</protein>
<dbReference type="InterPro" id="IPR004242">
    <property type="entry name" value="Transposase_21"/>
</dbReference>
<dbReference type="OrthoDB" id="3039677at2759"/>
<proteinExistence type="predicted"/>
<name>A0A9Q3C5E3_9BASI</name>
<comment type="caution">
    <text evidence="1">The sequence shown here is derived from an EMBL/GenBank/DDBJ whole genome shotgun (WGS) entry which is preliminary data.</text>
</comment>
<organism evidence="1 2">
    <name type="scientific">Austropuccinia psidii MF-1</name>
    <dbReference type="NCBI Taxonomy" id="1389203"/>
    <lineage>
        <taxon>Eukaryota</taxon>
        <taxon>Fungi</taxon>
        <taxon>Dikarya</taxon>
        <taxon>Basidiomycota</taxon>
        <taxon>Pucciniomycotina</taxon>
        <taxon>Pucciniomycetes</taxon>
        <taxon>Pucciniales</taxon>
        <taxon>Sphaerophragmiaceae</taxon>
        <taxon>Austropuccinia</taxon>
    </lineage>
</organism>
<dbReference type="Proteomes" id="UP000765509">
    <property type="component" value="Unassembled WGS sequence"/>
</dbReference>
<reference evidence="1" key="1">
    <citation type="submission" date="2021-03" db="EMBL/GenBank/DDBJ databases">
        <title>Draft genome sequence of rust myrtle Austropuccinia psidii MF-1, a brazilian biotype.</title>
        <authorList>
            <person name="Quecine M.C."/>
            <person name="Pachon D.M.R."/>
            <person name="Bonatelli M.L."/>
            <person name="Correr F.H."/>
            <person name="Franceschini L.M."/>
            <person name="Leite T.F."/>
            <person name="Margarido G.R.A."/>
            <person name="Almeida C.A."/>
            <person name="Ferrarezi J.A."/>
            <person name="Labate C.A."/>
        </authorList>
    </citation>
    <scope>NUCLEOTIDE SEQUENCE</scope>
    <source>
        <strain evidence="1">MF-1</strain>
    </source>
</reference>
<evidence type="ECO:0000313" key="2">
    <source>
        <dbReference type="Proteomes" id="UP000765509"/>
    </source>
</evidence>
<dbReference type="AlphaFoldDB" id="A0A9Q3C5E3"/>
<sequence>MGIIALNCLNLPPRLRFKQAYTCLSGIIPAPNQPDMFTTKNILRPLFDDLLVLSQGIKISTPEYPHGCKVTIHLIGLIGDVVDTYKVSGFISHSTKQFCSWCEINNNERCNLNLGTLCNKNKVLALSWKCKETPSTTARQ</sequence>
<dbReference type="EMBL" id="AVOT02004753">
    <property type="protein sequence ID" value="MBW0477273.1"/>
    <property type="molecule type" value="Genomic_DNA"/>
</dbReference>
<keyword evidence="2" id="KW-1185">Reference proteome</keyword>